<feature type="domain" description="HTH gntR-type" evidence="6">
    <location>
        <begin position="14"/>
        <end position="82"/>
    </location>
</feature>
<evidence type="ECO:0000256" key="5">
    <source>
        <dbReference type="ARBA" id="ARBA00023163"/>
    </source>
</evidence>
<dbReference type="InterPro" id="IPR000524">
    <property type="entry name" value="Tscrpt_reg_HTH_GntR"/>
</dbReference>
<keyword evidence="7" id="KW-0808">Transferase</keyword>
<keyword evidence="3" id="KW-0805">Transcription regulation</keyword>
<dbReference type="InterPro" id="IPR004839">
    <property type="entry name" value="Aminotransferase_I/II_large"/>
</dbReference>
<organism evidence="7 8">
    <name type="scientific">Youngiibacter multivorans</name>
    <dbReference type="NCBI Taxonomy" id="937251"/>
    <lineage>
        <taxon>Bacteria</taxon>
        <taxon>Bacillati</taxon>
        <taxon>Bacillota</taxon>
        <taxon>Clostridia</taxon>
        <taxon>Eubacteriales</taxon>
        <taxon>Clostridiaceae</taxon>
        <taxon>Youngiibacter</taxon>
    </lineage>
</organism>
<dbReference type="PANTHER" id="PTHR46577:SF1">
    <property type="entry name" value="HTH-TYPE TRANSCRIPTIONAL REGULATORY PROTEIN GABR"/>
    <property type="match status" value="1"/>
</dbReference>
<keyword evidence="7" id="KW-0032">Aminotransferase</keyword>
<dbReference type="CDD" id="cd07377">
    <property type="entry name" value="WHTH_GntR"/>
    <property type="match status" value="1"/>
</dbReference>
<dbReference type="CDD" id="cd00609">
    <property type="entry name" value="AAT_like"/>
    <property type="match status" value="1"/>
</dbReference>
<sequence length="470" mass="53286">MANLTLSFDQNLCKPLYMQLYDHIRNEIRKGLLEDGEKLPSKRSLASHLKISQNTVETAYGQLLAEGFIRSKPKSGYYVSRFEDYPTGTSDSEATGSEEAAREYTSELAYDFSTNTVDTRFFPFSTWSRITREIIHDENRELLKTSHPQGEASLRMSIAKHLHEHKGVRCTHEQVIIGAGSEYLIGLLVQLLGRDRIYAVEDPGYVKTGMLLKSNGADVVHIGLDREGLNIGELEKSDAKIVHITPSHQFPMGMIMPAKRRMQLLSWAYADKDRYLIEDDYDSEFRFGGRPIPSLQGLDNSDRVIYIGTFSKSLAPSIRIGYLVLPPPLIEEYRKRLMFNSSTVSRFEQQTLARFIKDGHFERHLNRMRKIYKGRKEKLVAEIRKASFGRQAEIIGENAGLHLLLAPRNGMCEEELIEKATAMGIRLRGLSGYFSQGSDTGFKSTVLLGYSNLTEDDISEALALLDLAWR</sequence>
<comment type="caution">
    <text evidence="7">The sequence shown here is derived from an EMBL/GenBank/DDBJ whole genome shotgun (WGS) entry which is preliminary data.</text>
</comment>
<dbReference type="GO" id="GO:0008483">
    <property type="term" value="F:transaminase activity"/>
    <property type="evidence" value="ECO:0007669"/>
    <property type="project" value="UniProtKB-KW"/>
</dbReference>
<evidence type="ECO:0000256" key="1">
    <source>
        <dbReference type="ARBA" id="ARBA00005384"/>
    </source>
</evidence>
<evidence type="ECO:0000259" key="6">
    <source>
        <dbReference type="PROSITE" id="PS50949"/>
    </source>
</evidence>
<dbReference type="InterPro" id="IPR015424">
    <property type="entry name" value="PyrdxlP-dep_Trfase"/>
</dbReference>
<evidence type="ECO:0000256" key="4">
    <source>
        <dbReference type="ARBA" id="ARBA00023125"/>
    </source>
</evidence>
<dbReference type="Gene3D" id="3.40.640.10">
    <property type="entry name" value="Type I PLP-dependent aspartate aminotransferase-like (Major domain)"/>
    <property type="match status" value="1"/>
</dbReference>
<gene>
    <name evidence="7" type="ORF">J2Z34_003057</name>
</gene>
<dbReference type="SUPFAM" id="SSF53383">
    <property type="entry name" value="PLP-dependent transferases"/>
    <property type="match status" value="1"/>
</dbReference>
<comment type="similarity">
    <text evidence="1">In the C-terminal section; belongs to the class-I pyridoxal-phosphate-dependent aminotransferase family.</text>
</comment>
<dbReference type="Pfam" id="PF00392">
    <property type="entry name" value="GntR"/>
    <property type="match status" value="1"/>
</dbReference>
<proteinExistence type="inferred from homology"/>
<dbReference type="Proteomes" id="UP001519271">
    <property type="component" value="Unassembled WGS sequence"/>
</dbReference>
<dbReference type="Gene3D" id="1.10.10.10">
    <property type="entry name" value="Winged helix-like DNA-binding domain superfamily/Winged helix DNA-binding domain"/>
    <property type="match status" value="1"/>
</dbReference>
<dbReference type="SUPFAM" id="SSF46785">
    <property type="entry name" value="Winged helix' DNA-binding domain"/>
    <property type="match status" value="1"/>
</dbReference>
<keyword evidence="4" id="KW-0238">DNA-binding</keyword>
<reference evidence="7 8" key="1">
    <citation type="submission" date="2021-03" db="EMBL/GenBank/DDBJ databases">
        <title>Genomic Encyclopedia of Type Strains, Phase IV (KMG-IV): sequencing the most valuable type-strain genomes for metagenomic binning, comparative biology and taxonomic classification.</title>
        <authorList>
            <person name="Goeker M."/>
        </authorList>
    </citation>
    <scope>NUCLEOTIDE SEQUENCE [LARGE SCALE GENOMIC DNA]</scope>
    <source>
        <strain evidence="7 8">DSM 6139</strain>
    </source>
</reference>
<keyword evidence="5" id="KW-0804">Transcription</keyword>
<dbReference type="InterPro" id="IPR051446">
    <property type="entry name" value="HTH_trans_reg/aminotransferase"/>
</dbReference>
<keyword evidence="2" id="KW-0663">Pyridoxal phosphate</keyword>
<evidence type="ECO:0000256" key="3">
    <source>
        <dbReference type="ARBA" id="ARBA00023015"/>
    </source>
</evidence>
<name>A0ABS4G7N5_9CLOT</name>
<evidence type="ECO:0000313" key="8">
    <source>
        <dbReference type="Proteomes" id="UP001519271"/>
    </source>
</evidence>
<dbReference type="Pfam" id="PF00155">
    <property type="entry name" value="Aminotran_1_2"/>
    <property type="match status" value="1"/>
</dbReference>
<dbReference type="PANTHER" id="PTHR46577">
    <property type="entry name" value="HTH-TYPE TRANSCRIPTIONAL REGULATORY PROTEIN GABR"/>
    <property type="match status" value="1"/>
</dbReference>
<keyword evidence="8" id="KW-1185">Reference proteome</keyword>
<dbReference type="InterPro" id="IPR036388">
    <property type="entry name" value="WH-like_DNA-bd_sf"/>
</dbReference>
<evidence type="ECO:0000313" key="7">
    <source>
        <dbReference type="EMBL" id="MBP1920544.1"/>
    </source>
</evidence>
<dbReference type="PROSITE" id="PS50949">
    <property type="entry name" value="HTH_GNTR"/>
    <property type="match status" value="1"/>
</dbReference>
<dbReference type="SMART" id="SM00345">
    <property type="entry name" value="HTH_GNTR"/>
    <property type="match status" value="1"/>
</dbReference>
<dbReference type="EMBL" id="JAGGKC010000032">
    <property type="protein sequence ID" value="MBP1920544.1"/>
    <property type="molecule type" value="Genomic_DNA"/>
</dbReference>
<evidence type="ECO:0000256" key="2">
    <source>
        <dbReference type="ARBA" id="ARBA00022898"/>
    </source>
</evidence>
<dbReference type="InterPro" id="IPR015421">
    <property type="entry name" value="PyrdxlP-dep_Trfase_major"/>
</dbReference>
<accession>A0ABS4G7N5</accession>
<dbReference type="InterPro" id="IPR036390">
    <property type="entry name" value="WH_DNA-bd_sf"/>
</dbReference>
<protein>
    <submittedName>
        <fullName evidence="7">GntR family transcriptional regulator/MocR family aminotransferase</fullName>
    </submittedName>
</protein>